<dbReference type="RefSeq" id="WP_249471316.1">
    <property type="nucleotide sequence ID" value="NZ_JAMBEP010000001.1"/>
</dbReference>
<name>A0ABT0MFV3_9GAMM</name>
<evidence type="ECO:0000313" key="8">
    <source>
        <dbReference type="Proteomes" id="UP001431217"/>
    </source>
</evidence>
<reference evidence="7 8" key="1">
    <citation type="submission" date="2022-05" db="EMBL/GenBank/DDBJ databases">
        <title>Luteimonas sp. SX5, whole genome shotgun sequencing project.</title>
        <authorList>
            <person name="Zhao G."/>
            <person name="Shen L."/>
        </authorList>
    </citation>
    <scope>NUCLEOTIDE SEQUENCE [LARGE SCALE GENOMIC DNA]</scope>
    <source>
        <strain evidence="7 8">SX5</strain>
    </source>
</reference>
<evidence type="ECO:0000256" key="4">
    <source>
        <dbReference type="HAMAP-Rule" id="MF_01970"/>
    </source>
</evidence>
<comment type="cofactor">
    <cofactor evidence="4 6">
        <name>pyridoxal 5'-phosphate</name>
        <dbReference type="ChEBI" id="CHEBI:597326"/>
    </cofactor>
</comment>
<proteinExistence type="inferred from homology"/>
<accession>A0ABT0MFV3</accession>
<comment type="pathway">
    <text evidence="4 6">Amino-acid degradation; L-kynurenine degradation; L-alanine and anthranilate from L-kynurenine: step 1/1.</text>
</comment>
<organism evidence="7 8">
    <name type="scientific">Luteimonas galliterrae</name>
    <dbReference type="NCBI Taxonomy" id="2940486"/>
    <lineage>
        <taxon>Bacteria</taxon>
        <taxon>Pseudomonadati</taxon>
        <taxon>Pseudomonadota</taxon>
        <taxon>Gammaproteobacteria</taxon>
        <taxon>Lysobacterales</taxon>
        <taxon>Lysobacteraceae</taxon>
        <taxon>Luteimonas</taxon>
    </lineage>
</organism>
<sequence>MNPLHSESYAQAQDAADPLRAFRDEFLIPRHDGAEQAYFCGNSLGLQPKSARAHVEEVLDKWAMEAVEGHFTGQAQWMPYHELVRDPLAAVVGAQPSEVVAMNSLTANLHLMMVSFYRPTRERPAILMEAGAFPSDRYALESQVRFHGFDPATDLIELQPDEPDGTFSMQSIERAIAEHGSRLALIVWPGVQYRNGQAFDLKEIARLGHTAGALVGFDLAHAVGNIPLGLHDSDADFAVWCHYKYMNSGPGAVAGCFVHERHANSGRPRFAGWWGHQQSTRFRMGPDFVPTPGADGWQLSNPPILGLAPLRGSLELFERAGMAALREKSVKLTGYLETLIRERLSDTLQIATPAEPERRGCQLSLRVVGGRERGRLLFDYLATQGVLGDWREPDVIRISPAPLYNTFADVLRFIQTVQGWPG</sequence>
<feature type="binding site" evidence="4">
    <location>
        <position position="105"/>
    </location>
    <ligand>
        <name>pyridoxal 5'-phosphate</name>
        <dbReference type="ChEBI" id="CHEBI:597326"/>
    </ligand>
</feature>
<dbReference type="NCBIfam" id="TIGR01814">
    <property type="entry name" value="kynureninase"/>
    <property type="match status" value="1"/>
</dbReference>
<feature type="binding site" evidence="4">
    <location>
        <position position="221"/>
    </location>
    <ligand>
        <name>pyridoxal 5'-phosphate</name>
        <dbReference type="ChEBI" id="CHEBI:597326"/>
    </ligand>
</feature>
<dbReference type="Proteomes" id="UP001431217">
    <property type="component" value="Unassembled WGS sequence"/>
</dbReference>
<keyword evidence="8" id="KW-1185">Reference proteome</keyword>
<dbReference type="InterPro" id="IPR015421">
    <property type="entry name" value="PyrdxlP-dep_Trfase_major"/>
</dbReference>
<comment type="subunit">
    <text evidence="4 6">Homodimer.</text>
</comment>
<feature type="binding site" evidence="4">
    <location>
        <position position="218"/>
    </location>
    <ligand>
        <name>pyridoxal 5'-phosphate</name>
        <dbReference type="ChEBI" id="CHEBI:597326"/>
    </ligand>
</feature>
<dbReference type="GO" id="GO:0030429">
    <property type="term" value="F:kynureninase activity"/>
    <property type="evidence" value="ECO:0007669"/>
    <property type="project" value="UniProtKB-EC"/>
</dbReference>
<dbReference type="HAMAP" id="MF_01970">
    <property type="entry name" value="Kynureninase"/>
    <property type="match status" value="1"/>
</dbReference>
<dbReference type="EMBL" id="JAMBEP010000001">
    <property type="protein sequence ID" value="MCL1633744.1"/>
    <property type="molecule type" value="Genomic_DNA"/>
</dbReference>
<keyword evidence="1 4" id="KW-0662">Pyridine nucleotide biosynthesis</keyword>
<evidence type="ECO:0000256" key="1">
    <source>
        <dbReference type="ARBA" id="ARBA00022642"/>
    </source>
</evidence>
<evidence type="ECO:0000256" key="2">
    <source>
        <dbReference type="ARBA" id="ARBA00022801"/>
    </source>
</evidence>
<evidence type="ECO:0000256" key="5">
    <source>
        <dbReference type="NCBIfam" id="TIGR01814"/>
    </source>
</evidence>
<dbReference type="PANTHER" id="PTHR14084:SF0">
    <property type="entry name" value="KYNURENINASE"/>
    <property type="match status" value="1"/>
</dbReference>
<comment type="caution">
    <text evidence="7">The sequence shown here is derived from an EMBL/GenBank/DDBJ whole genome shotgun (WGS) entry which is preliminary data.</text>
</comment>
<dbReference type="InterPro" id="IPR015422">
    <property type="entry name" value="PyrdxlP-dep_Trfase_small"/>
</dbReference>
<keyword evidence="2 4" id="KW-0378">Hydrolase</keyword>
<feature type="binding site" evidence="4">
    <location>
        <position position="243"/>
    </location>
    <ligand>
        <name>pyridoxal 5'-phosphate</name>
        <dbReference type="ChEBI" id="CHEBI:597326"/>
    </ligand>
</feature>
<evidence type="ECO:0000256" key="6">
    <source>
        <dbReference type="PIRNR" id="PIRNR038800"/>
    </source>
</evidence>
<dbReference type="InterPro" id="IPR010111">
    <property type="entry name" value="Kynureninase"/>
</dbReference>
<keyword evidence="3 4" id="KW-0663">Pyridoxal phosphate</keyword>
<dbReference type="Gene3D" id="3.40.640.10">
    <property type="entry name" value="Type I PLP-dependent aspartate aminotransferase-like (Major domain)"/>
    <property type="match status" value="1"/>
</dbReference>
<feature type="binding site" evidence="4">
    <location>
        <position position="273"/>
    </location>
    <ligand>
        <name>pyridoxal 5'-phosphate</name>
        <dbReference type="ChEBI" id="CHEBI:597326"/>
    </ligand>
</feature>
<comment type="caution">
    <text evidence="4">Lacks conserved residue(s) required for the propagation of feature annotation.</text>
</comment>
<comment type="function">
    <text evidence="4 6">Catalyzes the cleavage of L-kynurenine (L-Kyn) and L-3-hydroxykynurenine (L-3OHKyn) into anthranilic acid (AA) and 3-hydroxyanthranilic acid (3-OHAA), respectively.</text>
</comment>
<dbReference type="SUPFAM" id="SSF53383">
    <property type="entry name" value="PLP-dependent transferases"/>
    <property type="match status" value="1"/>
</dbReference>
<feature type="binding site" evidence="4">
    <location>
        <position position="301"/>
    </location>
    <ligand>
        <name>pyridoxal 5'-phosphate</name>
        <dbReference type="ChEBI" id="CHEBI:597326"/>
    </ligand>
</feature>
<feature type="modified residue" description="N6-(pyridoxal phosphate)lysine" evidence="4">
    <location>
        <position position="244"/>
    </location>
</feature>
<dbReference type="Gene3D" id="3.90.1150.10">
    <property type="entry name" value="Aspartate Aminotransferase, domain 1"/>
    <property type="match status" value="1"/>
</dbReference>
<dbReference type="EC" id="3.7.1.3" evidence="4 5"/>
<comment type="catalytic activity">
    <reaction evidence="6">
        <text>3-hydroxy-L-kynurenine + H2O = 3-hydroxyanthranilate + L-alanine + H(+)</text>
        <dbReference type="Rhea" id="RHEA:25143"/>
        <dbReference type="ChEBI" id="CHEBI:15377"/>
        <dbReference type="ChEBI" id="CHEBI:15378"/>
        <dbReference type="ChEBI" id="CHEBI:36559"/>
        <dbReference type="ChEBI" id="CHEBI:57972"/>
        <dbReference type="ChEBI" id="CHEBI:58125"/>
        <dbReference type="EC" id="3.7.1.3"/>
    </reaction>
</comment>
<protein>
    <recommendedName>
        <fullName evidence="4 5">Kynureninase</fullName>
        <ecNumber evidence="4 5">3.7.1.3</ecNumber>
    </recommendedName>
    <alternativeName>
        <fullName evidence="4">L-kynurenine hydrolase</fullName>
    </alternativeName>
</protein>
<feature type="binding site" evidence="4">
    <location>
        <position position="106"/>
    </location>
    <ligand>
        <name>pyridoxal 5'-phosphate</name>
        <dbReference type="ChEBI" id="CHEBI:597326"/>
    </ligand>
</feature>
<comment type="pathway">
    <text evidence="4 6">Cofactor biosynthesis; NAD(+) biosynthesis; quinolinate from L-kynurenine: step 2/3.</text>
</comment>
<dbReference type="InterPro" id="IPR015424">
    <property type="entry name" value="PyrdxlP-dep_Trfase"/>
</dbReference>
<evidence type="ECO:0000313" key="7">
    <source>
        <dbReference type="EMBL" id="MCL1633744.1"/>
    </source>
</evidence>
<comment type="catalytic activity">
    <reaction evidence="4 6">
        <text>L-kynurenine + H2O = anthranilate + L-alanine + H(+)</text>
        <dbReference type="Rhea" id="RHEA:16813"/>
        <dbReference type="ChEBI" id="CHEBI:15377"/>
        <dbReference type="ChEBI" id="CHEBI:15378"/>
        <dbReference type="ChEBI" id="CHEBI:16567"/>
        <dbReference type="ChEBI" id="CHEBI:57959"/>
        <dbReference type="ChEBI" id="CHEBI:57972"/>
        <dbReference type="EC" id="3.7.1.3"/>
    </reaction>
</comment>
<dbReference type="PANTHER" id="PTHR14084">
    <property type="entry name" value="KYNURENINASE"/>
    <property type="match status" value="1"/>
</dbReference>
<dbReference type="Pfam" id="PF22580">
    <property type="entry name" value="KYNU_C"/>
    <property type="match status" value="1"/>
</dbReference>
<evidence type="ECO:0000256" key="3">
    <source>
        <dbReference type="ARBA" id="ARBA00022898"/>
    </source>
</evidence>
<gene>
    <name evidence="4 7" type="primary">kynU</name>
    <name evidence="7" type="ORF">M2650_03675</name>
</gene>
<feature type="binding site" evidence="4">
    <location>
        <begin position="133"/>
        <end position="136"/>
    </location>
    <ligand>
        <name>pyridoxal 5'-phosphate</name>
        <dbReference type="ChEBI" id="CHEBI:597326"/>
    </ligand>
</feature>
<comment type="similarity">
    <text evidence="4 6">Belongs to the kynureninase family.</text>
</comment>
<dbReference type="PIRSF" id="PIRSF038800">
    <property type="entry name" value="KYNU"/>
    <property type="match status" value="1"/>
</dbReference>